<feature type="transmembrane region" description="Helical" evidence="12">
    <location>
        <begin position="67"/>
        <end position="89"/>
    </location>
</feature>
<comment type="activity regulation">
    <text evidence="12">Na(+) is not transported, but it plays an essential structural role and its presence is essential for fluoride channel function.</text>
</comment>
<keyword evidence="2 12" id="KW-1003">Cell membrane</keyword>
<evidence type="ECO:0000256" key="9">
    <source>
        <dbReference type="ARBA" id="ARBA00023303"/>
    </source>
</evidence>
<reference evidence="13" key="2">
    <citation type="submission" date="2022-08" db="EMBL/GenBank/DDBJ databases">
        <authorList>
            <person name="Dong C."/>
        </authorList>
    </citation>
    <scope>NUCLEOTIDE SEQUENCE</scope>
    <source>
        <strain evidence="13">59MF3M-4</strain>
    </source>
</reference>
<dbReference type="NCBIfam" id="TIGR00494">
    <property type="entry name" value="crcB"/>
    <property type="match status" value="1"/>
</dbReference>
<comment type="function">
    <text evidence="12">Fluoride-specific ion channel. Important for reducing fluoride concentration in the cell, thus reducing its toxicity.</text>
</comment>
<evidence type="ECO:0000313" key="13">
    <source>
        <dbReference type="EMBL" id="MCT7359703.1"/>
    </source>
</evidence>
<keyword evidence="14" id="KW-1185">Reference proteome</keyword>
<dbReference type="PANTHER" id="PTHR28259">
    <property type="entry name" value="FLUORIDE EXPORT PROTEIN 1-RELATED"/>
    <property type="match status" value="1"/>
</dbReference>
<evidence type="ECO:0000256" key="2">
    <source>
        <dbReference type="ARBA" id="ARBA00022475"/>
    </source>
</evidence>
<evidence type="ECO:0000256" key="7">
    <source>
        <dbReference type="ARBA" id="ARBA00023065"/>
    </source>
</evidence>
<keyword evidence="9 12" id="KW-0407">Ion channel</keyword>
<dbReference type="Pfam" id="PF02537">
    <property type="entry name" value="CRCB"/>
    <property type="match status" value="1"/>
</dbReference>
<evidence type="ECO:0000256" key="5">
    <source>
        <dbReference type="ARBA" id="ARBA00022989"/>
    </source>
</evidence>
<accession>A0A9X3AT49</accession>
<dbReference type="EMBL" id="JAOANI010000019">
    <property type="protein sequence ID" value="MCT7359703.1"/>
    <property type="molecule type" value="Genomic_DNA"/>
</dbReference>
<keyword evidence="8 12" id="KW-0472">Membrane</keyword>
<keyword evidence="4 12" id="KW-0812">Transmembrane</keyword>
<feature type="transmembrane region" description="Helical" evidence="12">
    <location>
        <begin position="95"/>
        <end position="119"/>
    </location>
</feature>
<dbReference type="GO" id="GO:0005886">
    <property type="term" value="C:plasma membrane"/>
    <property type="evidence" value="ECO:0007669"/>
    <property type="project" value="UniProtKB-SubCell"/>
</dbReference>
<keyword evidence="7 12" id="KW-0406">Ion transport</keyword>
<dbReference type="RefSeq" id="WP_260976564.1">
    <property type="nucleotide sequence ID" value="NZ_JAOANI010000019.1"/>
</dbReference>
<organism evidence="13 14">
    <name type="scientific">Thalassolituus pacificus</name>
    <dbReference type="NCBI Taxonomy" id="2975440"/>
    <lineage>
        <taxon>Bacteria</taxon>
        <taxon>Pseudomonadati</taxon>
        <taxon>Pseudomonadota</taxon>
        <taxon>Gammaproteobacteria</taxon>
        <taxon>Oceanospirillales</taxon>
        <taxon>Oceanospirillaceae</taxon>
        <taxon>Thalassolituus</taxon>
    </lineage>
</organism>
<evidence type="ECO:0000256" key="8">
    <source>
        <dbReference type="ARBA" id="ARBA00023136"/>
    </source>
</evidence>
<dbReference type="InterPro" id="IPR003691">
    <property type="entry name" value="FluC"/>
</dbReference>
<sequence length="124" mass="13574">MTYLWIGIGGALGAISRYLVATAVFRWLDKPFPYGTLTVNLLGSFAIGMAYVWLVEQQWGGDYHKQLAMIGFLGAFTTFSTFSLESIALLQQERWLAMAGYVGFSVTGCLLATAAGMWLSKSLV</sequence>
<dbReference type="GO" id="GO:0140114">
    <property type="term" value="P:cellular detoxification of fluoride"/>
    <property type="evidence" value="ECO:0007669"/>
    <property type="project" value="UniProtKB-UniRule"/>
</dbReference>
<keyword evidence="12" id="KW-0813">Transport</keyword>
<name>A0A9X3AT49_9GAMM</name>
<comment type="similarity">
    <text evidence="10 12">Belongs to the fluoride channel Fluc/FEX (TC 1.A.43) family.</text>
</comment>
<comment type="catalytic activity">
    <reaction evidence="11">
        <text>fluoride(in) = fluoride(out)</text>
        <dbReference type="Rhea" id="RHEA:76159"/>
        <dbReference type="ChEBI" id="CHEBI:17051"/>
    </reaction>
    <physiologicalReaction direction="left-to-right" evidence="11">
        <dbReference type="Rhea" id="RHEA:76160"/>
    </physiologicalReaction>
</comment>
<evidence type="ECO:0000256" key="10">
    <source>
        <dbReference type="ARBA" id="ARBA00035120"/>
    </source>
</evidence>
<feature type="binding site" evidence="12">
    <location>
        <position position="74"/>
    </location>
    <ligand>
        <name>Na(+)</name>
        <dbReference type="ChEBI" id="CHEBI:29101"/>
        <note>structural</note>
    </ligand>
</feature>
<dbReference type="HAMAP" id="MF_00454">
    <property type="entry name" value="FluC"/>
    <property type="match status" value="1"/>
</dbReference>
<evidence type="ECO:0000256" key="1">
    <source>
        <dbReference type="ARBA" id="ARBA00004651"/>
    </source>
</evidence>
<dbReference type="AlphaFoldDB" id="A0A9X3AT49"/>
<comment type="subcellular location">
    <subcellularLocation>
        <location evidence="1 12">Cell membrane</location>
        <topology evidence="1 12">Multi-pass membrane protein</topology>
    </subcellularLocation>
</comment>
<evidence type="ECO:0000256" key="3">
    <source>
        <dbReference type="ARBA" id="ARBA00022519"/>
    </source>
</evidence>
<keyword evidence="6 12" id="KW-0915">Sodium</keyword>
<keyword evidence="12" id="KW-0479">Metal-binding</keyword>
<evidence type="ECO:0000313" key="14">
    <source>
        <dbReference type="Proteomes" id="UP001147830"/>
    </source>
</evidence>
<comment type="caution">
    <text evidence="13">The sequence shown here is derived from an EMBL/GenBank/DDBJ whole genome shotgun (WGS) entry which is preliminary data.</text>
</comment>
<gene>
    <name evidence="12 13" type="primary">crcB</name>
    <name evidence="12" type="synonym">fluC</name>
    <name evidence="13" type="ORF">NYR02_11835</name>
</gene>
<evidence type="ECO:0000256" key="12">
    <source>
        <dbReference type="HAMAP-Rule" id="MF_00454"/>
    </source>
</evidence>
<evidence type="ECO:0000256" key="6">
    <source>
        <dbReference type="ARBA" id="ARBA00023053"/>
    </source>
</evidence>
<evidence type="ECO:0000256" key="4">
    <source>
        <dbReference type="ARBA" id="ARBA00022692"/>
    </source>
</evidence>
<dbReference type="Proteomes" id="UP001147830">
    <property type="component" value="Unassembled WGS sequence"/>
</dbReference>
<dbReference type="GO" id="GO:0062054">
    <property type="term" value="F:fluoride channel activity"/>
    <property type="evidence" value="ECO:0007669"/>
    <property type="project" value="UniProtKB-UniRule"/>
</dbReference>
<reference evidence="13" key="1">
    <citation type="journal article" date="2022" name="Front. Microbiol.">
        <title>Genome-based taxonomic rearrangement of Oceanobacter-related bacteria including the description of Thalassolituus hydrocarbonoclasticus sp. nov. and Thalassolituus pacificus sp. nov. and emended description of the genus Thalassolituus.</title>
        <authorList>
            <person name="Dong C."/>
            <person name="Wei L."/>
            <person name="Wang J."/>
            <person name="Lai Q."/>
            <person name="Huang Z."/>
            <person name="Shao Z."/>
        </authorList>
    </citation>
    <scope>NUCLEOTIDE SEQUENCE</scope>
    <source>
        <strain evidence="13">59MF3M-4</strain>
    </source>
</reference>
<dbReference type="GO" id="GO:0046872">
    <property type="term" value="F:metal ion binding"/>
    <property type="evidence" value="ECO:0007669"/>
    <property type="project" value="UniProtKB-KW"/>
</dbReference>
<keyword evidence="3" id="KW-0997">Cell inner membrane</keyword>
<feature type="binding site" evidence="12">
    <location>
        <position position="77"/>
    </location>
    <ligand>
        <name>Na(+)</name>
        <dbReference type="ChEBI" id="CHEBI:29101"/>
        <note>structural</note>
    </ligand>
</feature>
<feature type="transmembrane region" description="Helical" evidence="12">
    <location>
        <begin position="32"/>
        <end position="55"/>
    </location>
</feature>
<evidence type="ECO:0000256" key="11">
    <source>
        <dbReference type="ARBA" id="ARBA00035585"/>
    </source>
</evidence>
<dbReference type="PANTHER" id="PTHR28259:SF1">
    <property type="entry name" value="FLUORIDE EXPORT PROTEIN 1-RELATED"/>
    <property type="match status" value="1"/>
</dbReference>
<keyword evidence="5 12" id="KW-1133">Transmembrane helix</keyword>
<proteinExistence type="inferred from homology"/>
<protein>
    <recommendedName>
        <fullName evidence="12">Fluoride-specific ion channel FluC</fullName>
    </recommendedName>
</protein>